<evidence type="ECO:0000256" key="8">
    <source>
        <dbReference type="RuleBase" id="RU004395"/>
    </source>
</evidence>
<dbReference type="Gene3D" id="3.30.1330.50">
    <property type="entry name" value="2-C-methyl-D-erythritol 2,4-cyclodiphosphate synthase"/>
    <property type="match status" value="1"/>
</dbReference>
<evidence type="ECO:0000259" key="9">
    <source>
        <dbReference type="Pfam" id="PF02542"/>
    </source>
</evidence>
<feature type="binding site" evidence="7">
    <location>
        <position position="143"/>
    </location>
    <ligand>
        <name>4-CDP-2-C-methyl-D-erythritol 2-phosphate</name>
        <dbReference type="ChEBI" id="CHEBI:57919"/>
    </ligand>
</feature>
<dbReference type="InterPro" id="IPR020555">
    <property type="entry name" value="MECDP_synthase_CS"/>
</dbReference>
<evidence type="ECO:0000256" key="6">
    <source>
        <dbReference type="ARBA" id="ARBA00023239"/>
    </source>
</evidence>
<evidence type="ECO:0000313" key="10">
    <source>
        <dbReference type="EMBL" id="OAN10085.1"/>
    </source>
</evidence>
<dbReference type="PROSITE" id="PS01350">
    <property type="entry name" value="ISPF"/>
    <property type="match status" value="1"/>
</dbReference>
<comment type="cofactor">
    <cofactor evidence="7">
        <name>a divalent metal cation</name>
        <dbReference type="ChEBI" id="CHEBI:60240"/>
    </cofactor>
    <text evidence="7">Binds 1 divalent metal cation per subunit.</text>
</comment>
<feature type="binding site" evidence="7">
    <location>
        <begin position="57"/>
        <end position="59"/>
    </location>
    <ligand>
        <name>4-CDP-2-C-methyl-D-erythritol 2-phosphate</name>
        <dbReference type="ChEBI" id="CHEBI:57919"/>
    </ligand>
</feature>
<dbReference type="Pfam" id="PF02542">
    <property type="entry name" value="YgbB"/>
    <property type="match status" value="1"/>
</dbReference>
<dbReference type="PANTHER" id="PTHR43181:SF1">
    <property type="entry name" value="2-C-METHYL-D-ERYTHRITOL 2,4-CYCLODIPHOSPHATE SYNTHASE, CHLOROPLASTIC"/>
    <property type="match status" value="1"/>
</dbReference>
<evidence type="ECO:0000256" key="7">
    <source>
        <dbReference type="HAMAP-Rule" id="MF_00107"/>
    </source>
</evidence>
<dbReference type="RefSeq" id="WP_026834317.1">
    <property type="nucleotide sequence ID" value="NZ_CP085018.1"/>
</dbReference>
<accession>A0ABX2V5U9</accession>
<evidence type="ECO:0000313" key="11">
    <source>
        <dbReference type="Proteomes" id="UP000078447"/>
    </source>
</evidence>
<comment type="catalytic activity">
    <reaction evidence="1 7 8">
        <text>4-CDP-2-C-methyl-D-erythritol 2-phosphate = 2-C-methyl-D-erythritol 2,4-cyclic diphosphate + CMP</text>
        <dbReference type="Rhea" id="RHEA:23864"/>
        <dbReference type="ChEBI" id="CHEBI:57919"/>
        <dbReference type="ChEBI" id="CHEBI:58483"/>
        <dbReference type="ChEBI" id="CHEBI:60377"/>
        <dbReference type="EC" id="4.6.1.12"/>
    </reaction>
</comment>
<keyword evidence="4 7" id="KW-0479">Metal-binding</keyword>
<evidence type="ECO:0000256" key="2">
    <source>
        <dbReference type="ARBA" id="ARBA00004709"/>
    </source>
</evidence>
<keyword evidence="11" id="KW-1185">Reference proteome</keyword>
<dbReference type="EC" id="4.6.1.12" evidence="3 7"/>
<dbReference type="InterPro" id="IPR036571">
    <property type="entry name" value="MECDP_synthase_sf"/>
</dbReference>
<dbReference type="InterPro" id="IPR003526">
    <property type="entry name" value="MECDP_synthase"/>
</dbReference>
<feature type="binding site" evidence="7">
    <location>
        <position position="43"/>
    </location>
    <ligand>
        <name>a divalent metal cation</name>
        <dbReference type="ChEBI" id="CHEBI:60240"/>
    </ligand>
</feature>
<feature type="site" description="Transition state stabilizer" evidence="7">
    <location>
        <position position="35"/>
    </location>
</feature>
<comment type="similarity">
    <text evidence="7 8">Belongs to the IspF family.</text>
</comment>
<feature type="binding site" evidence="7">
    <location>
        <begin position="9"/>
        <end position="11"/>
    </location>
    <ligand>
        <name>4-CDP-2-C-methyl-D-erythritol 2-phosphate</name>
        <dbReference type="ChEBI" id="CHEBI:57919"/>
    </ligand>
</feature>
<dbReference type="EMBL" id="LVVL01000020">
    <property type="protein sequence ID" value="OAN10085.1"/>
    <property type="molecule type" value="Genomic_DNA"/>
</dbReference>
<keyword evidence="6 7" id="KW-0456">Lyase</keyword>
<keyword evidence="5 7" id="KW-0414">Isoprene biosynthesis</keyword>
<comment type="caution">
    <text evidence="10">The sequence shown here is derived from an EMBL/GenBank/DDBJ whole genome shotgun (WGS) entry which is preliminary data.</text>
</comment>
<feature type="binding site" evidence="7">
    <location>
        <begin position="62"/>
        <end position="66"/>
    </location>
    <ligand>
        <name>4-CDP-2-C-methyl-D-erythritol 2-phosphate</name>
        <dbReference type="ChEBI" id="CHEBI:57919"/>
    </ligand>
</feature>
<protein>
    <recommendedName>
        <fullName evidence="3 7">2-C-methyl-D-erythritol 2,4-cyclodiphosphate synthase</fullName>
        <shortName evidence="7">MECDP-synthase</shortName>
        <shortName evidence="7">MECPP-synthase</shortName>
        <shortName evidence="7">MECPS</shortName>
        <ecNumber evidence="3 7">4.6.1.12</ecNumber>
    </recommendedName>
</protein>
<feature type="binding site" evidence="7">
    <location>
        <begin position="133"/>
        <end position="136"/>
    </location>
    <ligand>
        <name>4-CDP-2-C-methyl-D-erythritol 2-phosphate</name>
        <dbReference type="ChEBI" id="CHEBI:57919"/>
    </ligand>
</feature>
<feature type="site" description="Transition state stabilizer" evidence="7">
    <location>
        <position position="134"/>
    </location>
</feature>
<feature type="binding site" evidence="7">
    <location>
        <begin position="35"/>
        <end position="36"/>
    </location>
    <ligand>
        <name>4-CDP-2-C-methyl-D-erythritol 2-phosphate</name>
        <dbReference type="ChEBI" id="CHEBI:57919"/>
    </ligand>
</feature>
<feature type="binding site" evidence="7">
    <location>
        <position position="9"/>
    </location>
    <ligand>
        <name>a divalent metal cation</name>
        <dbReference type="ChEBI" id="CHEBI:60240"/>
    </ligand>
</feature>
<gene>
    <name evidence="7" type="primary">ispF</name>
    <name evidence="10" type="ORF">A3783_15770</name>
</gene>
<feature type="binding site" evidence="7">
    <location>
        <position position="11"/>
    </location>
    <ligand>
        <name>a divalent metal cation</name>
        <dbReference type="ChEBI" id="CHEBI:60240"/>
    </ligand>
</feature>
<comment type="function">
    <text evidence="7">Involved in the biosynthesis of isopentenyl diphosphate (IPP) and dimethylallyl diphosphate (DMAPP), two major building blocks of isoprenoid compounds. Catalyzes the conversion of 4-diphosphocytidyl-2-C-methyl-D-erythritol 2-phosphate (CDP-ME2P) to 2-C-methyl-D-erythritol 2,4-cyclodiphosphate (ME-CPP) with a corresponding release of cytidine 5-monophosphate (CMP).</text>
</comment>
<comment type="pathway">
    <text evidence="2 7">Isoprenoid biosynthesis; isopentenyl diphosphate biosynthesis via DXP pathway; isopentenyl diphosphate from 1-deoxy-D-xylulose 5-phosphate: step 4/6.</text>
</comment>
<dbReference type="Proteomes" id="UP000078447">
    <property type="component" value="Unassembled WGS sequence"/>
</dbReference>
<organism evidence="10 11">
    <name type="scientific">Exiguobacterium undae</name>
    <dbReference type="NCBI Taxonomy" id="169177"/>
    <lineage>
        <taxon>Bacteria</taxon>
        <taxon>Bacillati</taxon>
        <taxon>Bacillota</taxon>
        <taxon>Bacilli</taxon>
        <taxon>Bacillales</taxon>
        <taxon>Bacillales Family XII. Incertae Sedis</taxon>
        <taxon>Exiguobacterium</taxon>
    </lineage>
</organism>
<reference evidence="10 11" key="1">
    <citation type="submission" date="2016-03" db="EMBL/GenBank/DDBJ databases">
        <authorList>
            <person name="Cho S.-Y."/>
            <person name="Lim S."/>
            <person name="Kim H."/>
            <person name="Soh E.H."/>
            <person name="Moon J.S."/>
        </authorList>
    </citation>
    <scope>NUCLEOTIDE SEQUENCE [LARGE SCALE GENOMIC DNA]</scope>
    <source>
        <strain evidence="10 11">KCTC 3810</strain>
    </source>
</reference>
<sequence>MIRIGQGFDVHAFAEDRKLILGGIEIPHTKGLLGHSDADVLLHTIADAALGAIAAGDIGKHFPDTDPEFKDADSAKLLQHVYALVKAEGYELGNLDATVIAQAPKLRPYIDTIRARIAELLEADIEQINVKATTTEWLGFTGREEGIACQAVILLKRIEE</sequence>
<evidence type="ECO:0000256" key="4">
    <source>
        <dbReference type="ARBA" id="ARBA00022723"/>
    </source>
</evidence>
<name>A0ABX2V5U9_9BACL</name>
<dbReference type="CDD" id="cd00554">
    <property type="entry name" value="MECDP_synthase"/>
    <property type="match status" value="1"/>
</dbReference>
<evidence type="ECO:0000256" key="3">
    <source>
        <dbReference type="ARBA" id="ARBA00012579"/>
    </source>
</evidence>
<evidence type="ECO:0000256" key="5">
    <source>
        <dbReference type="ARBA" id="ARBA00023229"/>
    </source>
</evidence>
<comment type="subunit">
    <text evidence="7">Homotrimer.</text>
</comment>
<dbReference type="NCBIfam" id="TIGR00151">
    <property type="entry name" value="ispF"/>
    <property type="match status" value="1"/>
</dbReference>
<comment type="caution">
    <text evidence="7">Lacks conserved residue(s) required for the propagation of feature annotation.</text>
</comment>
<proteinExistence type="inferred from homology"/>
<feature type="domain" description="2-C-methyl-D-erythritol 2,4-cyclodiphosphate synthase" evidence="9">
    <location>
        <begin position="2"/>
        <end position="155"/>
    </location>
</feature>
<evidence type="ECO:0000256" key="1">
    <source>
        <dbReference type="ARBA" id="ARBA00000200"/>
    </source>
</evidence>
<dbReference type="HAMAP" id="MF_00107">
    <property type="entry name" value="IspF"/>
    <property type="match status" value="1"/>
</dbReference>
<feature type="binding site" evidence="7">
    <location>
        <position position="140"/>
    </location>
    <ligand>
        <name>4-CDP-2-C-methyl-D-erythritol 2-phosphate</name>
        <dbReference type="ChEBI" id="CHEBI:57919"/>
    </ligand>
</feature>
<dbReference type="SUPFAM" id="SSF69765">
    <property type="entry name" value="IpsF-like"/>
    <property type="match status" value="1"/>
</dbReference>
<dbReference type="PANTHER" id="PTHR43181">
    <property type="entry name" value="2-C-METHYL-D-ERYTHRITOL 2,4-CYCLODIPHOSPHATE SYNTHASE, CHLOROPLASTIC"/>
    <property type="match status" value="1"/>
</dbReference>